<dbReference type="InterPro" id="IPR014752">
    <property type="entry name" value="Arrestin-like_C"/>
</dbReference>
<dbReference type="Gene3D" id="2.60.40.640">
    <property type="match status" value="1"/>
</dbReference>
<keyword evidence="2" id="KW-1185">Reference proteome</keyword>
<evidence type="ECO:0000313" key="1">
    <source>
        <dbReference type="EMBL" id="ODM89185.1"/>
    </source>
</evidence>
<dbReference type="OrthoDB" id="2333384at2759"/>
<protein>
    <submittedName>
        <fullName evidence="1">Uncharacterized protein</fullName>
    </submittedName>
</protein>
<comment type="caution">
    <text evidence="1">The sequence shown here is derived from an EMBL/GenBank/DDBJ whole genome shotgun (WGS) entry which is preliminary data.</text>
</comment>
<dbReference type="Proteomes" id="UP000094527">
    <property type="component" value="Unassembled WGS sequence"/>
</dbReference>
<dbReference type="EMBL" id="LJIJ01002828">
    <property type="protein sequence ID" value="ODM89185.1"/>
    <property type="molecule type" value="Genomic_DNA"/>
</dbReference>
<sequence length="105" mass="11354">MAVQVRSHCVTTILPGAVGSNPEFVGEVANWKGELVVPREGEVYPSKLGGGCRIINVDYYLKIVAHVQVTGWFPLPQNAEVITNIIIGTCRGTTRVPSTNSKSLF</sequence>
<dbReference type="AlphaFoldDB" id="A0A1D2M897"/>
<reference evidence="1 2" key="1">
    <citation type="journal article" date="2016" name="Genome Biol. Evol.">
        <title>Gene Family Evolution Reflects Adaptation to Soil Environmental Stressors in the Genome of the Collembolan Orchesella cincta.</title>
        <authorList>
            <person name="Faddeeva-Vakhrusheva A."/>
            <person name="Derks M.F."/>
            <person name="Anvar S.Y."/>
            <person name="Agamennone V."/>
            <person name="Suring W."/>
            <person name="Smit S."/>
            <person name="van Straalen N.M."/>
            <person name="Roelofs D."/>
        </authorList>
    </citation>
    <scope>NUCLEOTIDE SEQUENCE [LARGE SCALE GENOMIC DNA]</scope>
    <source>
        <tissue evidence="1">Mixed pool</tissue>
    </source>
</reference>
<organism evidence="1 2">
    <name type="scientific">Orchesella cincta</name>
    <name type="common">Springtail</name>
    <name type="synonym">Podura cincta</name>
    <dbReference type="NCBI Taxonomy" id="48709"/>
    <lineage>
        <taxon>Eukaryota</taxon>
        <taxon>Metazoa</taxon>
        <taxon>Ecdysozoa</taxon>
        <taxon>Arthropoda</taxon>
        <taxon>Hexapoda</taxon>
        <taxon>Collembola</taxon>
        <taxon>Entomobryomorpha</taxon>
        <taxon>Entomobryoidea</taxon>
        <taxon>Orchesellidae</taxon>
        <taxon>Orchesellinae</taxon>
        <taxon>Orchesella</taxon>
    </lineage>
</organism>
<proteinExistence type="predicted"/>
<accession>A0A1D2M897</accession>
<evidence type="ECO:0000313" key="2">
    <source>
        <dbReference type="Proteomes" id="UP000094527"/>
    </source>
</evidence>
<name>A0A1D2M897_ORCCI</name>
<gene>
    <name evidence="1" type="ORF">Ocin01_17495</name>
</gene>